<dbReference type="EMBL" id="JAGPXD010000007">
    <property type="protein sequence ID" value="KAH7347459.1"/>
    <property type="molecule type" value="Genomic_DNA"/>
</dbReference>
<gene>
    <name evidence="3" type="ORF">B0T11DRAFT_343619</name>
</gene>
<evidence type="ECO:0000313" key="4">
    <source>
        <dbReference type="Proteomes" id="UP000813385"/>
    </source>
</evidence>
<dbReference type="OrthoDB" id="291007at2759"/>
<sequence length="757" mass="81411">MAISYVPRLAALLLVLVVSQGGQSTLFCQDGSLPICRDGSLPTDYRDLHVRDVSGSSYGGPVCPRSCDPHRNTCDPTTAPTCTFADPRVPGARAACACRPGYKASGVADDDTRSHWRLPVLGQEHRVWVAEGVRCDARCTSGYGAQSCGEVVLLPSDCVGGGGGFSGGGGSGVDSNEYGEAYDPSYSRGGGAPPNASYASSSAATGTSVAHYEETYQPEDQYSSYGFDDPMEMSVDTSHETDYGGGYSATYSSTEYDEDSTDAPMEMNSDIYETDYDGGFSATSSSTGYDEESTEAPAFTYQEHDPDEDGYASFSSYADQDQPHQPYQETNNPAGAASTALPPSYSAAPPPPPPEKRDISKQKQQQQGHHVRRDIDWVKEAKERGLKTFQESWQAGATFWAQPLAKVDMSHEPCDPFTRTFVDSCKKGVRAQVASCKQAIRDSVSACKEGVKGSIDACKNDVGRQIDQCKRGTRNLAKKWKCEGSRPGMMAACEARRPGEMARCEATRIDLPFCEFDRLTAGCCEGFRSQAQALCAAGVGVNDITRKSQQLQAACSVATAIAKSAVKSYLTGQVVGLLADVQGFKQVQDAVKFVDKAKQARAQWDRWSEGLVAVAEGRLNEGQNALAEIASQISPDIKDAVAWGQAAEALINQNLDEFLTRSVAVAADMEQIMAESSDIQKLQGIAKSLTELEKAGRECADTIGHFYPDSFDGWKDVKDASSMEAAVEAYGQWYRSAMAEATRCIGLVQRVVRVAQA</sequence>
<evidence type="ECO:0000256" key="1">
    <source>
        <dbReference type="SAM" id="MobiDB-lite"/>
    </source>
</evidence>
<feature type="compositionally biased region" description="Low complexity" evidence="1">
    <location>
        <begin position="336"/>
        <end position="347"/>
    </location>
</feature>
<name>A0A8K0T690_9PEZI</name>
<dbReference type="AlphaFoldDB" id="A0A8K0T690"/>
<evidence type="ECO:0000256" key="2">
    <source>
        <dbReference type="SAM" id="SignalP"/>
    </source>
</evidence>
<feature type="signal peptide" evidence="2">
    <location>
        <begin position="1"/>
        <end position="24"/>
    </location>
</feature>
<reference evidence="3" key="1">
    <citation type="journal article" date="2021" name="Nat. Commun.">
        <title>Genetic determinants of endophytism in the Arabidopsis root mycobiome.</title>
        <authorList>
            <person name="Mesny F."/>
            <person name="Miyauchi S."/>
            <person name="Thiergart T."/>
            <person name="Pickel B."/>
            <person name="Atanasova L."/>
            <person name="Karlsson M."/>
            <person name="Huettel B."/>
            <person name="Barry K.W."/>
            <person name="Haridas S."/>
            <person name="Chen C."/>
            <person name="Bauer D."/>
            <person name="Andreopoulos W."/>
            <person name="Pangilinan J."/>
            <person name="LaButti K."/>
            <person name="Riley R."/>
            <person name="Lipzen A."/>
            <person name="Clum A."/>
            <person name="Drula E."/>
            <person name="Henrissat B."/>
            <person name="Kohler A."/>
            <person name="Grigoriev I.V."/>
            <person name="Martin F.M."/>
            <person name="Hacquard S."/>
        </authorList>
    </citation>
    <scope>NUCLEOTIDE SEQUENCE</scope>
    <source>
        <strain evidence="3">MPI-CAGE-AT-0016</strain>
    </source>
</reference>
<feature type="chain" id="PRO_5035428066" evidence="2">
    <location>
        <begin position="25"/>
        <end position="757"/>
    </location>
</feature>
<dbReference type="Proteomes" id="UP000813385">
    <property type="component" value="Unassembled WGS sequence"/>
</dbReference>
<feature type="region of interest" description="Disordered" evidence="1">
    <location>
        <begin position="220"/>
        <end position="375"/>
    </location>
</feature>
<organism evidence="3 4">
    <name type="scientific">Plectosphaerella cucumerina</name>
    <dbReference type="NCBI Taxonomy" id="40658"/>
    <lineage>
        <taxon>Eukaryota</taxon>
        <taxon>Fungi</taxon>
        <taxon>Dikarya</taxon>
        <taxon>Ascomycota</taxon>
        <taxon>Pezizomycotina</taxon>
        <taxon>Sordariomycetes</taxon>
        <taxon>Hypocreomycetidae</taxon>
        <taxon>Glomerellales</taxon>
        <taxon>Plectosphaerellaceae</taxon>
        <taxon>Plectosphaerella</taxon>
    </lineage>
</organism>
<accession>A0A8K0T690</accession>
<proteinExistence type="predicted"/>
<feature type="region of interest" description="Disordered" evidence="1">
    <location>
        <begin position="179"/>
        <end position="201"/>
    </location>
</feature>
<feature type="compositionally biased region" description="Polar residues" evidence="1">
    <location>
        <begin position="313"/>
        <end position="333"/>
    </location>
</feature>
<keyword evidence="2" id="KW-0732">Signal</keyword>
<evidence type="ECO:0000313" key="3">
    <source>
        <dbReference type="EMBL" id="KAH7347459.1"/>
    </source>
</evidence>
<keyword evidence="4" id="KW-1185">Reference proteome</keyword>
<protein>
    <submittedName>
        <fullName evidence="3">Uncharacterized protein</fullName>
    </submittedName>
</protein>
<comment type="caution">
    <text evidence="3">The sequence shown here is derived from an EMBL/GenBank/DDBJ whole genome shotgun (WGS) entry which is preliminary data.</text>
</comment>